<evidence type="ECO:0000313" key="2">
    <source>
        <dbReference type="Proteomes" id="UP000070414"/>
    </source>
</evidence>
<organism evidence="1 2">
    <name type="scientific">candidate division MSBL1 archaeon SCGC-AAA259I14</name>
    <dbReference type="NCBI Taxonomy" id="1698268"/>
    <lineage>
        <taxon>Archaea</taxon>
        <taxon>Methanobacteriati</taxon>
        <taxon>Methanobacteriota</taxon>
        <taxon>candidate division MSBL1</taxon>
    </lineage>
</organism>
<name>A0A133UU04_9EURY</name>
<dbReference type="Gene3D" id="1.10.472.170">
    <property type="match status" value="1"/>
</dbReference>
<feature type="non-terminal residue" evidence="1">
    <location>
        <position position="1"/>
    </location>
</feature>
<dbReference type="SUPFAM" id="SSF47954">
    <property type="entry name" value="Cyclin-like"/>
    <property type="match status" value="1"/>
</dbReference>
<sequence>GAESQSQETDEVGTFFEEGVSPSWQRLRDHVTSSERQKAWREAYHQMAFIADRLDLPDPAREDLCRAYADLRDRGLSRAYSLEKLLGLLAYVACKIHGYPRDFDDIEEAIDELYGLAISRGDVTRDIVRAFNKGPVRFGIKNDKGHQYLTTWRINNGERLNYQSLGRL</sequence>
<proteinExistence type="predicted"/>
<dbReference type="Proteomes" id="UP000070414">
    <property type="component" value="Unassembled WGS sequence"/>
</dbReference>
<dbReference type="AlphaFoldDB" id="A0A133UU04"/>
<keyword evidence="2" id="KW-1185">Reference proteome</keyword>
<gene>
    <name evidence="1" type="ORF">AKJ38_00580</name>
</gene>
<dbReference type="InterPro" id="IPR036915">
    <property type="entry name" value="Cyclin-like_sf"/>
</dbReference>
<evidence type="ECO:0000313" key="1">
    <source>
        <dbReference type="EMBL" id="KXA97693.1"/>
    </source>
</evidence>
<accession>A0A133UU04</accession>
<reference evidence="1 2" key="1">
    <citation type="journal article" date="2016" name="Sci. Rep.">
        <title>Metabolic traits of an uncultured archaeal lineage -MSBL1- from brine pools of the Red Sea.</title>
        <authorList>
            <person name="Mwirichia R."/>
            <person name="Alam I."/>
            <person name="Rashid M."/>
            <person name="Vinu M."/>
            <person name="Ba-Alawi W."/>
            <person name="Anthony Kamau A."/>
            <person name="Kamanda Ngugi D."/>
            <person name="Goker M."/>
            <person name="Klenk H.P."/>
            <person name="Bajic V."/>
            <person name="Stingl U."/>
        </authorList>
    </citation>
    <scope>NUCLEOTIDE SEQUENCE [LARGE SCALE GENOMIC DNA]</scope>
    <source>
        <strain evidence="1">SCGC-AAA259I14</strain>
    </source>
</reference>
<dbReference type="EMBL" id="LHXS01000005">
    <property type="protein sequence ID" value="KXA97693.1"/>
    <property type="molecule type" value="Genomic_DNA"/>
</dbReference>
<protein>
    <submittedName>
        <fullName evidence="1">Uncharacterized protein</fullName>
    </submittedName>
</protein>
<comment type="caution">
    <text evidence="1">The sequence shown here is derived from an EMBL/GenBank/DDBJ whole genome shotgun (WGS) entry which is preliminary data.</text>
</comment>